<dbReference type="InterPro" id="IPR027417">
    <property type="entry name" value="P-loop_NTPase"/>
</dbReference>
<organism evidence="4 5">
    <name type="scientific">Brassica carinata</name>
    <name type="common">Ethiopian mustard</name>
    <name type="synonym">Abyssinian cabbage</name>
    <dbReference type="NCBI Taxonomy" id="52824"/>
    <lineage>
        <taxon>Eukaryota</taxon>
        <taxon>Viridiplantae</taxon>
        <taxon>Streptophyta</taxon>
        <taxon>Embryophyta</taxon>
        <taxon>Tracheophyta</taxon>
        <taxon>Spermatophyta</taxon>
        <taxon>Magnoliopsida</taxon>
        <taxon>eudicotyledons</taxon>
        <taxon>Gunneridae</taxon>
        <taxon>Pentapetalae</taxon>
        <taxon>rosids</taxon>
        <taxon>malvids</taxon>
        <taxon>Brassicales</taxon>
        <taxon>Brassicaceae</taxon>
        <taxon>Brassiceae</taxon>
        <taxon>Brassica</taxon>
    </lineage>
</organism>
<protein>
    <recommendedName>
        <fullName evidence="3">ATPase AAA-type core domain-containing protein</fullName>
    </recommendedName>
</protein>
<gene>
    <name evidence="4" type="ORF">Bca52824_070324</name>
</gene>
<proteinExistence type="predicted"/>
<dbReference type="Proteomes" id="UP000886595">
    <property type="component" value="Unassembled WGS sequence"/>
</dbReference>
<comment type="caution">
    <text evidence="4">The sequence shown here is derived from an EMBL/GenBank/DDBJ whole genome shotgun (WGS) entry which is preliminary data.</text>
</comment>
<keyword evidence="5" id="KW-1185">Reference proteome</keyword>
<keyword evidence="2" id="KW-0067">ATP-binding</keyword>
<evidence type="ECO:0000259" key="3">
    <source>
        <dbReference type="Pfam" id="PF00004"/>
    </source>
</evidence>
<dbReference type="GO" id="GO:0005741">
    <property type="term" value="C:mitochondrial outer membrane"/>
    <property type="evidence" value="ECO:0007669"/>
    <property type="project" value="TreeGrafter"/>
</dbReference>
<accession>A0A8X7Q6N1</accession>
<dbReference type="Pfam" id="PF00004">
    <property type="entry name" value="AAA"/>
    <property type="match status" value="1"/>
</dbReference>
<dbReference type="GO" id="GO:0005524">
    <property type="term" value="F:ATP binding"/>
    <property type="evidence" value="ECO:0007669"/>
    <property type="project" value="UniProtKB-KW"/>
</dbReference>
<reference evidence="4 5" key="1">
    <citation type="submission" date="2020-02" db="EMBL/GenBank/DDBJ databases">
        <authorList>
            <person name="Ma Q."/>
            <person name="Huang Y."/>
            <person name="Song X."/>
            <person name="Pei D."/>
        </authorList>
    </citation>
    <scope>NUCLEOTIDE SEQUENCE [LARGE SCALE GENOMIC DNA]</scope>
    <source>
        <strain evidence="4">Sxm20200214</strain>
        <tissue evidence="4">Leaf</tissue>
    </source>
</reference>
<evidence type="ECO:0000313" key="4">
    <source>
        <dbReference type="EMBL" id="KAG2263245.1"/>
    </source>
</evidence>
<dbReference type="InterPro" id="IPR051701">
    <property type="entry name" value="Mito_OM_Translocase_MSP1"/>
</dbReference>
<dbReference type="AlphaFoldDB" id="A0A8X7Q6N1"/>
<evidence type="ECO:0000256" key="1">
    <source>
        <dbReference type="ARBA" id="ARBA00022741"/>
    </source>
</evidence>
<feature type="domain" description="ATPase AAA-type core" evidence="3">
    <location>
        <begin position="19"/>
        <end position="64"/>
    </location>
</feature>
<dbReference type="Gene3D" id="3.40.50.300">
    <property type="entry name" value="P-loop containing nucleotide triphosphate hydrolases"/>
    <property type="match status" value="1"/>
</dbReference>
<dbReference type="SUPFAM" id="SSF52540">
    <property type="entry name" value="P-loop containing nucleoside triphosphate hydrolases"/>
    <property type="match status" value="1"/>
</dbReference>
<evidence type="ECO:0000313" key="5">
    <source>
        <dbReference type="Proteomes" id="UP000886595"/>
    </source>
</evidence>
<dbReference type="PANTHER" id="PTHR45644:SF39">
    <property type="entry name" value="AAA-TYPE ATPASE FAMILY PROTEIN-RELATED"/>
    <property type="match status" value="1"/>
</dbReference>
<dbReference type="InterPro" id="IPR003959">
    <property type="entry name" value="ATPase_AAA_core"/>
</dbReference>
<dbReference type="PANTHER" id="PTHR45644">
    <property type="entry name" value="AAA ATPASE, PUTATIVE (AFU_ORTHOLOGUE AFUA_2G12920)-RELATED-RELATED"/>
    <property type="match status" value="1"/>
</dbReference>
<dbReference type="GO" id="GO:0016887">
    <property type="term" value="F:ATP hydrolysis activity"/>
    <property type="evidence" value="ECO:0007669"/>
    <property type="project" value="InterPro"/>
</dbReference>
<dbReference type="EMBL" id="JAAMPC010000014">
    <property type="protein sequence ID" value="KAG2263245.1"/>
    <property type="molecule type" value="Genomic_DNA"/>
</dbReference>
<name>A0A8X7Q6N1_BRACI</name>
<keyword evidence="1" id="KW-0547">Nucleotide-binding</keyword>
<evidence type="ECO:0000256" key="2">
    <source>
        <dbReference type="ARBA" id="ARBA00022840"/>
    </source>
</evidence>
<sequence length="112" mass="12012">MYLTSPIFFFSTQPLNKGILLYGPPGTGKTTLARAVAVEADANLITISMSSITSSNKVIPDQIDSIHLCSINSRQIGSSERCRIKSCQRQSQRTVAIPPIIPATPAAPIILT</sequence>